<sequence length="332" mass="36477">MLDSYPSRLLLETTVRKDESKAMLFVDVAILFLGLGVYTMYAITRMYSVLGWMRPSHDGKKRWSCGRNGERHAVGSASVRVLRRHADTADTSMGSCWRRQHAWCVDECIRRSSTMAAPYTSSPAHRGLIIVTSSMLKRMLICMCETALAFDFNKKMFALGGRPPEPALVLIATRLAPSPICSLRHCSRPQLPAIHRYPQAAAAILLLHSRPLLLTLPPTPSAAAHHLLTTTTPTSAASACCHRPPSRGHASPASSPPSSSLSLSVPRQQRRVRGSRRGGSSTQQLPSDAAAQDLHSGGLPLTPPSPLIPYVMLWLRVRVRLRENAVSRRNLQ</sequence>
<dbReference type="EnsemblPlants" id="OBART01G06130.1">
    <property type="protein sequence ID" value="OBART01G06130.1"/>
    <property type="gene ID" value="OBART01G06130"/>
</dbReference>
<evidence type="ECO:0000313" key="4">
    <source>
        <dbReference type="Proteomes" id="UP000026960"/>
    </source>
</evidence>
<dbReference type="HOGENOM" id="CLU_837770_0_0_1"/>
<feature type="compositionally biased region" description="Low complexity" evidence="1">
    <location>
        <begin position="247"/>
        <end position="267"/>
    </location>
</feature>
<reference evidence="3" key="2">
    <citation type="submission" date="2015-03" db="UniProtKB">
        <authorList>
            <consortium name="EnsemblPlants"/>
        </authorList>
    </citation>
    <scope>IDENTIFICATION</scope>
</reference>
<keyword evidence="2" id="KW-0472">Membrane</keyword>
<name>A0A0D3EKN1_9ORYZ</name>
<keyword evidence="4" id="KW-1185">Reference proteome</keyword>
<proteinExistence type="predicted"/>
<dbReference type="Gramene" id="OBART01G06130.1">
    <property type="protein sequence ID" value="OBART01G06130.1"/>
    <property type="gene ID" value="OBART01G06130"/>
</dbReference>
<accession>A0A0D3EKN1</accession>
<evidence type="ECO:0000256" key="2">
    <source>
        <dbReference type="SAM" id="Phobius"/>
    </source>
</evidence>
<protein>
    <submittedName>
        <fullName evidence="3">Uncharacterized protein</fullName>
    </submittedName>
</protein>
<evidence type="ECO:0000313" key="3">
    <source>
        <dbReference type="EnsemblPlants" id="OBART01G06130.1"/>
    </source>
</evidence>
<feature type="transmembrane region" description="Helical" evidence="2">
    <location>
        <begin position="22"/>
        <end position="44"/>
    </location>
</feature>
<dbReference type="PaxDb" id="65489-OBART01G06130.1"/>
<dbReference type="AlphaFoldDB" id="A0A0D3EKN1"/>
<keyword evidence="2" id="KW-1133">Transmembrane helix</keyword>
<evidence type="ECO:0000256" key="1">
    <source>
        <dbReference type="SAM" id="MobiDB-lite"/>
    </source>
</evidence>
<organism evidence="3">
    <name type="scientific">Oryza barthii</name>
    <dbReference type="NCBI Taxonomy" id="65489"/>
    <lineage>
        <taxon>Eukaryota</taxon>
        <taxon>Viridiplantae</taxon>
        <taxon>Streptophyta</taxon>
        <taxon>Embryophyta</taxon>
        <taxon>Tracheophyta</taxon>
        <taxon>Spermatophyta</taxon>
        <taxon>Magnoliopsida</taxon>
        <taxon>Liliopsida</taxon>
        <taxon>Poales</taxon>
        <taxon>Poaceae</taxon>
        <taxon>BOP clade</taxon>
        <taxon>Oryzoideae</taxon>
        <taxon>Oryzeae</taxon>
        <taxon>Oryzinae</taxon>
        <taxon>Oryza</taxon>
    </lineage>
</organism>
<reference evidence="3" key="1">
    <citation type="journal article" date="2009" name="Rice">
        <title>De Novo Next Generation Sequencing of Plant Genomes.</title>
        <authorList>
            <person name="Rounsley S."/>
            <person name="Marri P.R."/>
            <person name="Yu Y."/>
            <person name="He R."/>
            <person name="Sisneros N."/>
            <person name="Goicoechea J.L."/>
            <person name="Lee S.J."/>
            <person name="Angelova A."/>
            <person name="Kudrna D."/>
            <person name="Luo M."/>
            <person name="Affourtit J."/>
            <person name="Desany B."/>
            <person name="Knight J."/>
            <person name="Niazi F."/>
            <person name="Egholm M."/>
            <person name="Wing R.A."/>
        </authorList>
    </citation>
    <scope>NUCLEOTIDE SEQUENCE [LARGE SCALE GENOMIC DNA]</scope>
    <source>
        <strain evidence="3">cv. IRGC 105608</strain>
    </source>
</reference>
<keyword evidence="2" id="KW-0812">Transmembrane</keyword>
<feature type="region of interest" description="Disordered" evidence="1">
    <location>
        <begin position="236"/>
        <end position="302"/>
    </location>
</feature>
<dbReference type="Proteomes" id="UP000026960">
    <property type="component" value="Chromosome 1"/>
</dbReference>